<evidence type="ECO:0000256" key="1">
    <source>
        <dbReference type="ARBA" id="ARBA00023015"/>
    </source>
</evidence>
<dbReference type="InterPro" id="IPR000943">
    <property type="entry name" value="RNA_pol_sigma70"/>
</dbReference>
<dbReference type="Pfam" id="PF04545">
    <property type="entry name" value="Sigma70_r4"/>
    <property type="match status" value="1"/>
</dbReference>
<keyword evidence="3" id="KW-0238">DNA-binding</keyword>
<accession>A0A518V5X1</accession>
<dbReference type="PANTHER" id="PTHR30385:SF4">
    <property type="entry name" value="RNA POLYMERASE SIGMA-E FACTOR"/>
    <property type="match status" value="1"/>
</dbReference>
<evidence type="ECO:0000256" key="4">
    <source>
        <dbReference type="ARBA" id="ARBA00023163"/>
    </source>
</evidence>
<name>A0A518V5X1_BRELA</name>
<dbReference type="SUPFAM" id="SSF88946">
    <property type="entry name" value="Sigma2 domain of RNA polymerase sigma factors"/>
    <property type="match status" value="1"/>
</dbReference>
<keyword evidence="1" id="KW-0805">Transcription regulation</keyword>
<dbReference type="InterPro" id="IPR007630">
    <property type="entry name" value="RNA_pol_sigma70_r4"/>
</dbReference>
<dbReference type="GO" id="GO:0016987">
    <property type="term" value="F:sigma factor activity"/>
    <property type="evidence" value="ECO:0007669"/>
    <property type="project" value="UniProtKB-KW"/>
</dbReference>
<evidence type="ECO:0000256" key="3">
    <source>
        <dbReference type="ARBA" id="ARBA00023125"/>
    </source>
</evidence>
<protein>
    <submittedName>
        <fullName evidence="6">RNA polymerase sigma factor SigB</fullName>
    </submittedName>
</protein>
<dbReference type="AlphaFoldDB" id="A0A518V5X1"/>
<keyword evidence="4" id="KW-0804">Transcription</keyword>
<dbReference type="InterPro" id="IPR014288">
    <property type="entry name" value="RNA_pol_sigma-B"/>
</dbReference>
<evidence type="ECO:0000259" key="5">
    <source>
        <dbReference type="PROSITE" id="PS00716"/>
    </source>
</evidence>
<keyword evidence="2" id="KW-0731">Sigma factor</keyword>
<proteinExistence type="predicted"/>
<evidence type="ECO:0000313" key="6">
    <source>
        <dbReference type="EMBL" id="QDX92369.1"/>
    </source>
</evidence>
<dbReference type="NCBIfam" id="TIGR02941">
    <property type="entry name" value="Sigma_B"/>
    <property type="match status" value="1"/>
</dbReference>
<sequence length="266" mass="30692">MKEHRRDESLLLIQRFQEEQPTPELQQELVLHFRGLVESLVTKIHSGYELRDDLRQVGMIGLLAALSRYDPAYGGTFESFAIPTIIGEMKRFVRDKTWSIHVPRRFKEMSIRLQKAVDDLTLELQRSPQIEEIAIYIQASPEEVLEALEIGKNYRTISTDTQIEADQEGGTVTLLDLIGSLEDGYSQVEESMMLTKIYKVLTGREQEIITLTYFENLSQKEVGERLRISQMHVSRLQRRALQKLRESLRANLGELVNETLGGYHTK</sequence>
<gene>
    <name evidence="6" type="primary">sigB</name>
    <name evidence="6" type="ORF">EEL30_08425</name>
</gene>
<dbReference type="GO" id="GO:0006352">
    <property type="term" value="P:DNA-templated transcription initiation"/>
    <property type="evidence" value="ECO:0007669"/>
    <property type="project" value="InterPro"/>
</dbReference>
<dbReference type="GO" id="GO:0003677">
    <property type="term" value="F:DNA binding"/>
    <property type="evidence" value="ECO:0007669"/>
    <property type="project" value="UniProtKB-KW"/>
</dbReference>
<keyword evidence="7" id="KW-1185">Reference proteome</keyword>
<dbReference type="PROSITE" id="PS00716">
    <property type="entry name" value="SIGMA70_2"/>
    <property type="match status" value="1"/>
</dbReference>
<dbReference type="InterPro" id="IPR014322">
    <property type="entry name" value="RNA_pol_sigma-B/F/G"/>
</dbReference>
<dbReference type="PRINTS" id="PR00046">
    <property type="entry name" value="SIGMA70FCT"/>
</dbReference>
<dbReference type="InterPro" id="IPR014284">
    <property type="entry name" value="RNA_pol_sigma-70_dom"/>
</dbReference>
<dbReference type="InterPro" id="IPR007624">
    <property type="entry name" value="RNA_pol_sigma70_r3"/>
</dbReference>
<feature type="domain" description="RNA polymerase sigma-70" evidence="5">
    <location>
        <begin position="218"/>
        <end position="244"/>
    </location>
</feature>
<dbReference type="InterPro" id="IPR007627">
    <property type="entry name" value="RNA_pol_sigma70_r2"/>
</dbReference>
<dbReference type="SUPFAM" id="SSF88659">
    <property type="entry name" value="Sigma3 and sigma4 domains of RNA polymerase sigma factors"/>
    <property type="match status" value="2"/>
</dbReference>
<organism evidence="6 7">
    <name type="scientific">Brevibacillus laterosporus</name>
    <name type="common">Bacillus laterosporus</name>
    <dbReference type="NCBI Taxonomy" id="1465"/>
    <lineage>
        <taxon>Bacteria</taxon>
        <taxon>Bacillati</taxon>
        <taxon>Bacillota</taxon>
        <taxon>Bacilli</taxon>
        <taxon>Bacillales</taxon>
        <taxon>Paenibacillaceae</taxon>
        <taxon>Brevibacillus</taxon>
    </lineage>
</organism>
<dbReference type="PANTHER" id="PTHR30385">
    <property type="entry name" value="SIGMA FACTOR F FLAGELLAR"/>
    <property type="match status" value="1"/>
</dbReference>
<dbReference type="Pfam" id="PF04542">
    <property type="entry name" value="Sigma70_r2"/>
    <property type="match status" value="1"/>
</dbReference>
<dbReference type="Pfam" id="PF04539">
    <property type="entry name" value="Sigma70_r3"/>
    <property type="match status" value="1"/>
</dbReference>
<dbReference type="Proteomes" id="UP000319432">
    <property type="component" value="Chromosome"/>
</dbReference>
<dbReference type="EMBL" id="CP033464">
    <property type="protein sequence ID" value="QDX92369.1"/>
    <property type="molecule type" value="Genomic_DNA"/>
</dbReference>
<dbReference type="OrthoDB" id="9809557at2"/>
<dbReference type="NCBIfam" id="TIGR02980">
    <property type="entry name" value="SigBFG"/>
    <property type="match status" value="1"/>
</dbReference>
<reference evidence="6 7" key="1">
    <citation type="submission" date="2018-11" db="EMBL/GenBank/DDBJ databases">
        <title>Phylogenetic determinants of toxin gene distribution in genomes of Brevibacillus laterosporus.</title>
        <authorList>
            <person name="Glare T.R."/>
            <person name="Durrant A."/>
            <person name="Berry C."/>
            <person name="Palma L."/>
            <person name="Ormskirk M."/>
            <person name="Cox M.O."/>
        </authorList>
    </citation>
    <scope>NUCLEOTIDE SEQUENCE [LARGE SCALE GENOMIC DNA]</scope>
    <source>
        <strain evidence="6 7">1821L</strain>
    </source>
</reference>
<dbReference type="InterPro" id="IPR013324">
    <property type="entry name" value="RNA_pol_sigma_r3/r4-like"/>
</dbReference>
<dbReference type="Gene3D" id="1.10.10.10">
    <property type="entry name" value="Winged helix-like DNA-binding domain superfamily/Winged helix DNA-binding domain"/>
    <property type="match status" value="2"/>
</dbReference>
<dbReference type="InterPro" id="IPR013325">
    <property type="entry name" value="RNA_pol_sigma_r2"/>
</dbReference>
<dbReference type="NCBIfam" id="TIGR02937">
    <property type="entry name" value="sigma70-ECF"/>
    <property type="match status" value="1"/>
</dbReference>
<dbReference type="CDD" id="cd06171">
    <property type="entry name" value="Sigma70_r4"/>
    <property type="match status" value="1"/>
</dbReference>
<evidence type="ECO:0000313" key="7">
    <source>
        <dbReference type="Proteomes" id="UP000319432"/>
    </source>
</evidence>
<evidence type="ECO:0000256" key="2">
    <source>
        <dbReference type="ARBA" id="ARBA00023082"/>
    </source>
</evidence>
<dbReference type="InterPro" id="IPR036388">
    <property type="entry name" value="WH-like_DNA-bd_sf"/>
</dbReference>
<dbReference type="Gene3D" id="1.10.1740.10">
    <property type="match status" value="1"/>
</dbReference>